<dbReference type="GO" id="GO:0003747">
    <property type="term" value="F:translation release factor activity"/>
    <property type="evidence" value="ECO:0007669"/>
    <property type="project" value="InterPro"/>
</dbReference>
<comment type="similarity">
    <text evidence="2">Belongs to the prokaryotic/mitochondrial release factor family.</text>
</comment>
<protein>
    <recommendedName>
        <fullName evidence="5">Prokaryotic-type class I peptide chain release factors domain-containing protein</fullName>
    </recommendedName>
</protein>
<keyword evidence="4" id="KW-0496">Mitochondrion</keyword>
<evidence type="ECO:0000259" key="5">
    <source>
        <dbReference type="Pfam" id="PF00472"/>
    </source>
</evidence>
<dbReference type="Pfam" id="PF00472">
    <property type="entry name" value="RF-1"/>
    <property type="match status" value="1"/>
</dbReference>
<evidence type="ECO:0000256" key="1">
    <source>
        <dbReference type="ARBA" id="ARBA00004173"/>
    </source>
</evidence>
<dbReference type="GO" id="GO:0005739">
    <property type="term" value="C:mitochondrion"/>
    <property type="evidence" value="ECO:0007669"/>
    <property type="project" value="UniProtKB-SubCell"/>
</dbReference>
<dbReference type="PANTHER" id="PTHR46203:SF1">
    <property type="entry name" value="MITOCHONDRIAL TRANSLATION RELEASE FACTOR IN RESCUE"/>
    <property type="match status" value="1"/>
</dbReference>
<dbReference type="OrthoDB" id="277888at2759"/>
<reference evidence="6" key="1">
    <citation type="submission" date="2021-12" db="EMBL/GenBank/DDBJ databases">
        <authorList>
            <person name="King R."/>
        </authorList>
    </citation>
    <scope>NUCLEOTIDE SEQUENCE</scope>
</reference>
<dbReference type="Proteomes" id="UP001154078">
    <property type="component" value="Chromosome 4"/>
</dbReference>
<name>A0A9P0FI68_BRAAE</name>
<sequence>MLRNILFNNYYKIHQIQVRFKRTIDYSKVPELLERDISEKFIRGSGPGGSNTNKNSNCAFVRHIPTGIAVKCHETRYLVENRKRARIALIQKLDKLINKEDSIDQQIKRIQEKKSINKKSKSEKLRMLKCNWKLKENVD</sequence>
<keyword evidence="3" id="KW-0809">Transit peptide</keyword>
<evidence type="ECO:0000256" key="4">
    <source>
        <dbReference type="ARBA" id="ARBA00023128"/>
    </source>
</evidence>
<proteinExistence type="inferred from homology"/>
<gene>
    <name evidence="6" type="ORF">MELIAE_LOCUS7096</name>
</gene>
<dbReference type="Gene3D" id="3.30.160.20">
    <property type="match status" value="1"/>
</dbReference>
<dbReference type="InterPro" id="IPR045853">
    <property type="entry name" value="Pep_chain_release_fac_I_sf"/>
</dbReference>
<dbReference type="InterPro" id="IPR052405">
    <property type="entry name" value="Mito_Transl_Release_Factor"/>
</dbReference>
<evidence type="ECO:0000256" key="3">
    <source>
        <dbReference type="ARBA" id="ARBA00022946"/>
    </source>
</evidence>
<evidence type="ECO:0000256" key="2">
    <source>
        <dbReference type="ARBA" id="ARBA00010835"/>
    </source>
</evidence>
<dbReference type="PANTHER" id="PTHR46203">
    <property type="entry name" value="PROBABLE PEPTIDE CHAIN RELEASE FACTOR C12ORF65"/>
    <property type="match status" value="1"/>
</dbReference>
<comment type="subcellular location">
    <subcellularLocation>
        <location evidence="1">Mitochondrion</location>
    </subcellularLocation>
</comment>
<dbReference type="InterPro" id="IPR000352">
    <property type="entry name" value="Pep_chain_release_fac_I"/>
</dbReference>
<keyword evidence="7" id="KW-1185">Reference proteome</keyword>
<evidence type="ECO:0000313" key="6">
    <source>
        <dbReference type="EMBL" id="CAH0555823.1"/>
    </source>
</evidence>
<dbReference type="EMBL" id="OV121135">
    <property type="protein sequence ID" value="CAH0555823.1"/>
    <property type="molecule type" value="Genomic_DNA"/>
</dbReference>
<feature type="domain" description="Prokaryotic-type class I peptide chain release factors" evidence="5">
    <location>
        <begin position="32"/>
        <end position="128"/>
    </location>
</feature>
<dbReference type="SUPFAM" id="SSF75620">
    <property type="entry name" value="Release factor"/>
    <property type="match status" value="1"/>
</dbReference>
<dbReference type="AlphaFoldDB" id="A0A9P0FI68"/>
<accession>A0A9P0FI68</accession>
<evidence type="ECO:0000313" key="7">
    <source>
        <dbReference type="Proteomes" id="UP001154078"/>
    </source>
</evidence>
<organism evidence="6 7">
    <name type="scientific">Brassicogethes aeneus</name>
    <name type="common">Rape pollen beetle</name>
    <name type="synonym">Meligethes aeneus</name>
    <dbReference type="NCBI Taxonomy" id="1431903"/>
    <lineage>
        <taxon>Eukaryota</taxon>
        <taxon>Metazoa</taxon>
        <taxon>Ecdysozoa</taxon>
        <taxon>Arthropoda</taxon>
        <taxon>Hexapoda</taxon>
        <taxon>Insecta</taxon>
        <taxon>Pterygota</taxon>
        <taxon>Neoptera</taxon>
        <taxon>Endopterygota</taxon>
        <taxon>Coleoptera</taxon>
        <taxon>Polyphaga</taxon>
        <taxon>Cucujiformia</taxon>
        <taxon>Nitidulidae</taxon>
        <taxon>Meligethinae</taxon>
        <taxon>Brassicogethes</taxon>
    </lineage>
</organism>